<evidence type="ECO:0000313" key="2">
    <source>
        <dbReference type="EMBL" id="SJZ96789.1"/>
    </source>
</evidence>
<keyword evidence="3" id="KW-1185">Reference proteome</keyword>
<protein>
    <submittedName>
        <fullName evidence="2">Uncharacterized protein</fullName>
    </submittedName>
</protein>
<evidence type="ECO:0000256" key="1">
    <source>
        <dbReference type="SAM" id="MobiDB-lite"/>
    </source>
</evidence>
<dbReference type="Proteomes" id="UP000190061">
    <property type="component" value="Unassembled WGS sequence"/>
</dbReference>
<gene>
    <name evidence="2" type="ORF">SAMN02745674_01403</name>
</gene>
<evidence type="ECO:0000313" key="3">
    <source>
        <dbReference type="Proteomes" id="UP000190061"/>
    </source>
</evidence>
<reference evidence="2 3" key="1">
    <citation type="submission" date="2017-02" db="EMBL/GenBank/DDBJ databases">
        <authorList>
            <person name="Peterson S.W."/>
        </authorList>
    </citation>
    <scope>NUCLEOTIDE SEQUENCE [LARGE SCALE GENOMIC DNA]</scope>
    <source>
        <strain evidence="2 3">DSM 21749</strain>
    </source>
</reference>
<sequence>MSLFRSKSLATALVVAAVAACSPGKEPSYDLGARAPLGETAPESTMNESASAAPEGDAAALDAKLVDLGWAGAAATTHAYAAACGATETQLEAHLAAQSKQAEAMGTSTEEFERQLKEALPIAARRVEIDDVAMAAARRADTCESTLESLE</sequence>
<organism evidence="2 3">
    <name type="scientific">Lysobacter spongiicola DSM 21749</name>
    <dbReference type="NCBI Taxonomy" id="1122188"/>
    <lineage>
        <taxon>Bacteria</taxon>
        <taxon>Pseudomonadati</taxon>
        <taxon>Pseudomonadota</taxon>
        <taxon>Gammaproteobacteria</taxon>
        <taxon>Lysobacterales</taxon>
        <taxon>Lysobacteraceae</taxon>
        <taxon>Novilysobacter</taxon>
    </lineage>
</organism>
<name>A0A1T4PZD1_9GAMM</name>
<feature type="region of interest" description="Disordered" evidence="1">
    <location>
        <begin position="29"/>
        <end position="56"/>
    </location>
</feature>
<proteinExistence type="predicted"/>
<accession>A0A1T4PZD1</accession>
<dbReference type="PROSITE" id="PS51257">
    <property type="entry name" value="PROKAR_LIPOPROTEIN"/>
    <property type="match status" value="1"/>
</dbReference>
<dbReference type="EMBL" id="FUXP01000004">
    <property type="protein sequence ID" value="SJZ96789.1"/>
    <property type="molecule type" value="Genomic_DNA"/>
</dbReference>
<dbReference type="AlphaFoldDB" id="A0A1T4PZD1"/>